<name>A0A6A7B1R4_9PLEO</name>
<dbReference type="EMBL" id="MU006311">
    <property type="protein sequence ID" value="KAF2849430.1"/>
    <property type="molecule type" value="Genomic_DNA"/>
</dbReference>
<sequence>MSEVPEFLLGAIDIIESTPCSAFTRSDVERLKTKIRALQIPSIDNLASGESVLAVTKILQNAKTLWNRLRSPLTRWVIAGNPNIPRKNLSALQRRRPQSDAVKLHTLSIEELNVVVYLVALAIPPQSAESFTKMFNACRGQTWIGQRMREIMQDKLDVDRFLHAEFSRKTLESRPVRTVQPCNSKSSQVKHEQQLTLC</sequence>
<evidence type="ECO:0000313" key="2">
    <source>
        <dbReference type="Proteomes" id="UP000799423"/>
    </source>
</evidence>
<evidence type="ECO:0000313" key="1">
    <source>
        <dbReference type="EMBL" id="KAF2849430.1"/>
    </source>
</evidence>
<proteinExistence type="predicted"/>
<dbReference type="Proteomes" id="UP000799423">
    <property type="component" value="Unassembled WGS sequence"/>
</dbReference>
<accession>A0A6A7B1R4</accession>
<keyword evidence="2" id="KW-1185">Reference proteome</keyword>
<dbReference type="AlphaFoldDB" id="A0A6A7B1R4"/>
<protein>
    <submittedName>
        <fullName evidence="1">Uncharacterized protein</fullName>
    </submittedName>
</protein>
<organism evidence="1 2">
    <name type="scientific">Plenodomus tracheiphilus IPT5</name>
    <dbReference type="NCBI Taxonomy" id="1408161"/>
    <lineage>
        <taxon>Eukaryota</taxon>
        <taxon>Fungi</taxon>
        <taxon>Dikarya</taxon>
        <taxon>Ascomycota</taxon>
        <taxon>Pezizomycotina</taxon>
        <taxon>Dothideomycetes</taxon>
        <taxon>Pleosporomycetidae</taxon>
        <taxon>Pleosporales</taxon>
        <taxon>Pleosporineae</taxon>
        <taxon>Leptosphaeriaceae</taxon>
        <taxon>Plenodomus</taxon>
    </lineage>
</organism>
<reference evidence="1" key="1">
    <citation type="submission" date="2020-01" db="EMBL/GenBank/DDBJ databases">
        <authorList>
            <consortium name="DOE Joint Genome Institute"/>
            <person name="Haridas S."/>
            <person name="Albert R."/>
            <person name="Binder M."/>
            <person name="Bloem J."/>
            <person name="Labutti K."/>
            <person name="Salamov A."/>
            <person name="Andreopoulos B."/>
            <person name="Baker S.E."/>
            <person name="Barry K."/>
            <person name="Bills G."/>
            <person name="Bluhm B.H."/>
            <person name="Cannon C."/>
            <person name="Castanera R."/>
            <person name="Culley D.E."/>
            <person name="Daum C."/>
            <person name="Ezra D."/>
            <person name="Gonzalez J.B."/>
            <person name="Henrissat B."/>
            <person name="Kuo A."/>
            <person name="Liang C."/>
            <person name="Lipzen A."/>
            <person name="Lutzoni F."/>
            <person name="Magnuson J."/>
            <person name="Mondo S."/>
            <person name="Nolan M."/>
            <person name="Ohm R."/>
            <person name="Pangilinan J."/>
            <person name="Park H.-J."/>
            <person name="Ramirez L."/>
            <person name="Alfaro M."/>
            <person name="Sun H."/>
            <person name="Tritt A."/>
            <person name="Yoshinaga Y."/>
            <person name="Zwiers L.-H."/>
            <person name="Turgeon B.G."/>
            <person name="Goodwin S.B."/>
            <person name="Spatafora J.W."/>
            <person name="Crous P.W."/>
            <person name="Grigoriev I.V."/>
        </authorList>
    </citation>
    <scope>NUCLEOTIDE SEQUENCE</scope>
    <source>
        <strain evidence="1">IPT5</strain>
    </source>
</reference>
<gene>
    <name evidence="1" type="ORF">T440DRAFT_126337</name>
</gene>